<sequence length="338" mass="37892">MKRMIIGLVTLFLAVILIIPGLIALFGGSKQQQTGSNVAEQQEEIPLPAAIENQISVSVYRAETEEVQVIPIEEYIAGVISGEMPADFELEALKAQALAARTYIIRRLAENDFSDVPKGAHVTDTIQHQVYRDQQQQKESWGSRDFDWKIRKIRQAVVETKEQVLTYEGKPIDATFFSTSNGFTENSEEYWAQEIPYLRSVAVPWDQKSPKYKEEYTFTAKQLEEKLGFKLAAPVSTGNPGINIVEKTTGNRAAKIKVGDQELSGRQFREKLDLPSSAFEIEGQSDGSIKIKTFGYGHGVGMSQWGAHGMAREGKTATDIVQYFYQGIAIESYHQWVQ</sequence>
<proteinExistence type="predicted"/>
<keyword evidence="3" id="KW-1185">Reference proteome</keyword>
<organism evidence="2 3">
    <name type="scientific">Ammoniphilus oxalaticus</name>
    <dbReference type="NCBI Taxonomy" id="66863"/>
    <lineage>
        <taxon>Bacteria</taxon>
        <taxon>Bacillati</taxon>
        <taxon>Bacillota</taxon>
        <taxon>Bacilli</taxon>
        <taxon>Bacillales</taxon>
        <taxon>Paenibacillaceae</taxon>
        <taxon>Aneurinibacillus group</taxon>
        <taxon>Ammoniphilus</taxon>
    </lineage>
</organism>
<dbReference type="NCBIfam" id="TIGR02870">
    <property type="entry name" value="spore_II_D"/>
    <property type="match status" value="1"/>
</dbReference>
<reference evidence="2 3" key="1">
    <citation type="submission" date="2016-08" db="EMBL/GenBank/DDBJ databases">
        <title>Novel Firmicute Genomes.</title>
        <authorList>
            <person name="Poppleton D.I."/>
            <person name="Gribaldo S."/>
        </authorList>
    </citation>
    <scope>NUCLEOTIDE SEQUENCE [LARGE SCALE GENOMIC DNA]</scope>
    <source>
        <strain evidence="2 3">RAOx-1</strain>
    </source>
</reference>
<dbReference type="Pfam" id="PF08486">
    <property type="entry name" value="SpoIID"/>
    <property type="match status" value="1"/>
</dbReference>
<dbReference type="GO" id="GO:0030435">
    <property type="term" value="P:sporulation resulting in formation of a cellular spore"/>
    <property type="evidence" value="ECO:0007669"/>
    <property type="project" value="InterPro"/>
</dbReference>
<dbReference type="NCBIfam" id="TIGR02669">
    <property type="entry name" value="SpoIID_LytB"/>
    <property type="match status" value="1"/>
</dbReference>
<dbReference type="AlphaFoldDB" id="A0A419SH30"/>
<evidence type="ECO:0000313" key="2">
    <source>
        <dbReference type="EMBL" id="RKD23090.1"/>
    </source>
</evidence>
<dbReference type="InterPro" id="IPR013693">
    <property type="entry name" value="SpoIID/LytB_N"/>
</dbReference>
<dbReference type="InterPro" id="IPR013486">
    <property type="entry name" value="SpoIID/LytB"/>
</dbReference>
<evidence type="ECO:0000313" key="3">
    <source>
        <dbReference type="Proteomes" id="UP000284219"/>
    </source>
</evidence>
<protein>
    <submittedName>
        <fullName evidence="2">Stage II sporulation protein D</fullName>
    </submittedName>
</protein>
<dbReference type="GO" id="GO:0030288">
    <property type="term" value="C:outer membrane-bounded periplasmic space"/>
    <property type="evidence" value="ECO:0007669"/>
    <property type="project" value="TreeGrafter"/>
</dbReference>
<feature type="domain" description="Sporulation stage II protein D amidase enhancer LytB N-terminal" evidence="1">
    <location>
        <begin position="61"/>
        <end position="167"/>
    </location>
</feature>
<dbReference type="PANTHER" id="PTHR30032:SF4">
    <property type="entry name" value="AMIDASE ENHANCER"/>
    <property type="match status" value="1"/>
</dbReference>
<dbReference type="PANTHER" id="PTHR30032">
    <property type="entry name" value="N-ACETYLMURAMOYL-L-ALANINE AMIDASE-RELATED"/>
    <property type="match status" value="1"/>
</dbReference>
<gene>
    <name evidence="2" type="ORF">BEP19_12760</name>
</gene>
<dbReference type="OrthoDB" id="9794671at2"/>
<dbReference type="EMBL" id="MCHY01000009">
    <property type="protein sequence ID" value="RKD23090.1"/>
    <property type="molecule type" value="Genomic_DNA"/>
</dbReference>
<dbReference type="InterPro" id="IPR014225">
    <property type="entry name" value="Spore_II_D_firmicutes"/>
</dbReference>
<dbReference type="RefSeq" id="WP_120190579.1">
    <property type="nucleotide sequence ID" value="NZ_MCHY01000009.1"/>
</dbReference>
<dbReference type="Proteomes" id="UP000284219">
    <property type="component" value="Unassembled WGS sequence"/>
</dbReference>
<evidence type="ECO:0000259" key="1">
    <source>
        <dbReference type="Pfam" id="PF08486"/>
    </source>
</evidence>
<name>A0A419SH30_9BACL</name>
<accession>A0A419SH30</accession>
<dbReference type="InterPro" id="IPR051922">
    <property type="entry name" value="Bact_Sporulation_Assoc"/>
</dbReference>
<comment type="caution">
    <text evidence="2">The sequence shown here is derived from an EMBL/GenBank/DDBJ whole genome shotgun (WGS) entry which is preliminary data.</text>
</comment>